<evidence type="ECO:0000256" key="1">
    <source>
        <dbReference type="ARBA" id="ARBA00022741"/>
    </source>
</evidence>
<dbReference type="GO" id="GO:0140662">
    <property type="term" value="F:ATP-dependent protein folding chaperone"/>
    <property type="evidence" value="ECO:0007669"/>
    <property type="project" value="InterPro"/>
</dbReference>
<keyword evidence="1" id="KW-0547">Nucleotide-binding</keyword>
<dbReference type="FunFam" id="3.30.420.40:FF:000171">
    <property type="entry name" value="Heat shock 70 kDa protein 4"/>
    <property type="match status" value="2"/>
</dbReference>
<dbReference type="EMBL" id="FNXT01000719">
    <property type="protein sequence ID" value="SZX66612.1"/>
    <property type="molecule type" value="Genomic_DNA"/>
</dbReference>
<dbReference type="InterPro" id="IPR029048">
    <property type="entry name" value="HSP70_C_sf"/>
</dbReference>
<dbReference type="PANTHER" id="PTHR45639:SF4">
    <property type="entry name" value="HSC70CB, ISOFORM G"/>
    <property type="match status" value="1"/>
</dbReference>
<name>A0A383VPD9_TETOB</name>
<evidence type="ECO:0000256" key="3">
    <source>
        <dbReference type="ARBA" id="ARBA00061090"/>
    </source>
</evidence>
<keyword evidence="5" id="KW-1185">Reference proteome</keyword>
<proteinExistence type="inferred from homology"/>
<dbReference type="PRINTS" id="PR00301">
    <property type="entry name" value="HEATSHOCK70"/>
</dbReference>
<dbReference type="SUPFAM" id="SSF100920">
    <property type="entry name" value="Heat shock protein 70kD (HSP70), peptide-binding domain"/>
    <property type="match status" value="1"/>
</dbReference>
<dbReference type="InterPro" id="IPR043129">
    <property type="entry name" value="ATPase_NBD"/>
</dbReference>
<evidence type="ECO:0000313" key="4">
    <source>
        <dbReference type="EMBL" id="SZX66612.1"/>
    </source>
</evidence>
<dbReference type="GO" id="GO:0005524">
    <property type="term" value="F:ATP binding"/>
    <property type="evidence" value="ECO:0007669"/>
    <property type="project" value="UniProtKB-KW"/>
</dbReference>
<organism evidence="4 5">
    <name type="scientific">Tetradesmus obliquus</name>
    <name type="common">Green alga</name>
    <name type="synonym">Acutodesmus obliquus</name>
    <dbReference type="NCBI Taxonomy" id="3088"/>
    <lineage>
        <taxon>Eukaryota</taxon>
        <taxon>Viridiplantae</taxon>
        <taxon>Chlorophyta</taxon>
        <taxon>core chlorophytes</taxon>
        <taxon>Chlorophyceae</taxon>
        <taxon>CS clade</taxon>
        <taxon>Sphaeropleales</taxon>
        <taxon>Scenedesmaceae</taxon>
        <taxon>Tetradesmus</taxon>
    </lineage>
</organism>
<dbReference type="Gene3D" id="1.20.1270.10">
    <property type="match status" value="1"/>
</dbReference>
<dbReference type="Gene3D" id="3.30.420.40">
    <property type="match status" value="2"/>
</dbReference>
<dbReference type="Gene3D" id="3.90.640.10">
    <property type="entry name" value="Actin, Chain A, domain 4"/>
    <property type="match status" value="1"/>
</dbReference>
<dbReference type="PANTHER" id="PTHR45639">
    <property type="entry name" value="HSC70CB, ISOFORM G-RELATED"/>
    <property type="match status" value="1"/>
</dbReference>
<dbReference type="Pfam" id="PF00012">
    <property type="entry name" value="HSP70"/>
    <property type="match status" value="1"/>
</dbReference>
<dbReference type="InterPro" id="IPR029047">
    <property type="entry name" value="HSP70_peptide-bd_sf"/>
</dbReference>
<dbReference type="AlphaFoldDB" id="A0A383VPD9"/>
<dbReference type="GO" id="GO:0005829">
    <property type="term" value="C:cytosol"/>
    <property type="evidence" value="ECO:0007669"/>
    <property type="project" value="TreeGrafter"/>
</dbReference>
<dbReference type="SUPFAM" id="SSF100934">
    <property type="entry name" value="Heat shock protein 70kD (HSP70), C-terminal subdomain"/>
    <property type="match status" value="2"/>
</dbReference>
<dbReference type="FunFam" id="3.30.30.30:FF:000002">
    <property type="entry name" value="Heat shock 70 kDa protein 4"/>
    <property type="match status" value="1"/>
</dbReference>
<dbReference type="SUPFAM" id="SSF53067">
    <property type="entry name" value="Actin-like ATPase domain"/>
    <property type="match status" value="2"/>
</dbReference>
<protein>
    <submittedName>
        <fullName evidence="4">Uncharacterized protein</fullName>
    </submittedName>
</protein>
<dbReference type="Gene3D" id="2.60.34.10">
    <property type="entry name" value="Substrate Binding Domain Of DNAk, Chain A, domain 1"/>
    <property type="match status" value="1"/>
</dbReference>
<sequence>MSVVGFDVGNDCSCVAVARKRGIDVLMNKESVRETPTMVCFGDKMRFIGTDAAAKISMNPKNTPHQLKRLLGKKFADPALQADIARLPFKVSEGPDGGVLVHVTFCNEPAAFTPEQLMAMVLTDLKKIAEGETGIPVTDCAISVPTFYTEAERYAMLNAAGVAGLNCLRLVNETTATALAYGIFKTDLPDTDPVHVGFVDVGHAHTQVSIVSFRKGGLAVRCHTWDRDLGGRDIDELLFDHFCKEFQARFKIDVRANAKASFKLRSQCQRLKKVLSANAESSLNIECLMDDVDVKSELNREQLEEMIAPFLGRLQAVLRSALESSGLAATDISSVEVLGGSTRVPAVFNLVQEVFGLTPSRTLNAKEVVSRGAALQCAMISPLIKVRDFDVQDAVPYGVTLHYENKDGEPKTDVLFAQHSFFPCKKMITLFKAEPFQVELAYAPDERIPAAFARSLGTYSVALPKASEKKKVKLQVSMNLHGLAAVDSAVLYEEEEYEEAVPVTASGTPAQAAAAAANGPTANGAAAGEAPMEAEPAAAAEGDAAAEQPAAAAEQPAAADGPAPMDTEAQPATVMEKKVRVKKQPLTITSTSVAGWSGAQLDEFFEKEGQMAAADKLQEDTNEAKNALEAYIYDLRNKLYEALGQYVQEADREALSAQLSSMEDWLYDEGEDETKSVYVAKLAELKAKGGPIQARAAEDATRPAAIEQLRRIAEQYISLADSSLPAHAHLEAADRDTLRKEAGAALEWLNEKVALQAQLHKYDEPLLTTADITKKRDVVERVCKPIASKPPPKKEEKKPEQPAPAAAEAAEGAAEPAAAAAAGEEGAAAMDAEPAEAAPMEQ</sequence>
<dbReference type="InterPro" id="IPR013126">
    <property type="entry name" value="Hsp_70_fam"/>
</dbReference>
<evidence type="ECO:0000256" key="2">
    <source>
        <dbReference type="ARBA" id="ARBA00022840"/>
    </source>
</evidence>
<keyword evidence="2" id="KW-0067">ATP-binding</keyword>
<dbReference type="STRING" id="3088.A0A383VPD9"/>
<accession>A0A383VPD9</accession>
<dbReference type="GO" id="GO:0005634">
    <property type="term" value="C:nucleus"/>
    <property type="evidence" value="ECO:0007669"/>
    <property type="project" value="TreeGrafter"/>
</dbReference>
<dbReference type="FunFam" id="1.20.1270.10:FF:000002">
    <property type="entry name" value="Heat shock 70 kDa protein 4"/>
    <property type="match status" value="1"/>
</dbReference>
<gene>
    <name evidence="4" type="ORF">BQ4739_LOCUS7011</name>
</gene>
<comment type="similarity">
    <text evidence="3">Belongs to the heat shock protein 70 (TC 1.A.33) family. HSP110/SSE subfamily.</text>
</comment>
<evidence type="ECO:0000313" key="5">
    <source>
        <dbReference type="Proteomes" id="UP000256970"/>
    </source>
</evidence>
<reference evidence="4 5" key="1">
    <citation type="submission" date="2016-10" db="EMBL/GenBank/DDBJ databases">
        <authorList>
            <person name="Cai Z."/>
        </authorList>
    </citation>
    <scope>NUCLEOTIDE SEQUENCE [LARGE SCALE GENOMIC DNA]</scope>
</reference>
<dbReference type="Proteomes" id="UP000256970">
    <property type="component" value="Unassembled WGS sequence"/>
</dbReference>
<dbReference type="Gene3D" id="3.30.30.30">
    <property type="match status" value="1"/>
</dbReference>
<dbReference type="FunFam" id="3.90.640.10:FF:000004">
    <property type="entry name" value="Heat shock 70 kDa protein 4"/>
    <property type="match status" value="1"/>
</dbReference>